<dbReference type="SUPFAM" id="SSF143120">
    <property type="entry name" value="YefM-like"/>
    <property type="match status" value="1"/>
</dbReference>
<evidence type="ECO:0000256" key="2">
    <source>
        <dbReference type="RuleBase" id="RU362080"/>
    </source>
</evidence>
<dbReference type="Gene3D" id="3.40.1620.10">
    <property type="entry name" value="YefM-like domain"/>
    <property type="match status" value="1"/>
</dbReference>
<name>A0A1G5QC49_PHOLU</name>
<dbReference type="InterPro" id="IPR051405">
    <property type="entry name" value="phD/YefM_antitoxin"/>
</dbReference>
<organism evidence="3 4">
    <name type="scientific">Photorhabdus luminescens</name>
    <name type="common">Xenorhabdus luminescens</name>
    <dbReference type="NCBI Taxonomy" id="29488"/>
    <lineage>
        <taxon>Bacteria</taxon>
        <taxon>Pseudomonadati</taxon>
        <taxon>Pseudomonadota</taxon>
        <taxon>Gammaproteobacteria</taxon>
        <taxon>Enterobacterales</taxon>
        <taxon>Morganellaceae</taxon>
        <taxon>Photorhabdus</taxon>
    </lineage>
</organism>
<dbReference type="PANTHER" id="PTHR33713">
    <property type="entry name" value="ANTITOXIN YAFN-RELATED"/>
    <property type="match status" value="1"/>
</dbReference>
<dbReference type="STRING" id="29488.KS18_03935"/>
<dbReference type="AlphaFoldDB" id="A0A1G5QC49"/>
<reference evidence="4" key="1">
    <citation type="submission" date="2016-10" db="EMBL/GenBank/DDBJ databases">
        <authorList>
            <person name="Varghese N."/>
            <person name="Submissions S."/>
        </authorList>
    </citation>
    <scope>NUCLEOTIDE SEQUENCE [LARGE SCALE GENOMIC DNA]</scope>
    <source>
        <strain evidence="4">ATCC 29999</strain>
    </source>
</reference>
<dbReference type="EMBL" id="FMWJ01000004">
    <property type="protein sequence ID" value="SCZ58829.1"/>
    <property type="molecule type" value="Genomic_DNA"/>
</dbReference>
<dbReference type="Proteomes" id="UP000183223">
    <property type="component" value="Unassembled WGS sequence"/>
</dbReference>
<proteinExistence type="inferred from homology"/>
<evidence type="ECO:0000313" key="3">
    <source>
        <dbReference type="EMBL" id="SCZ58829.1"/>
    </source>
</evidence>
<comment type="function">
    <text evidence="2">Antitoxin component of a type II toxin-antitoxin (TA) system.</text>
</comment>
<dbReference type="Gene3D" id="6.10.250.330">
    <property type="match status" value="1"/>
</dbReference>
<dbReference type="PANTHER" id="PTHR33713:SF6">
    <property type="entry name" value="ANTITOXIN YEFM"/>
    <property type="match status" value="1"/>
</dbReference>
<protein>
    <recommendedName>
        <fullName evidence="2">Antitoxin</fullName>
    </recommendedName>
</protein>
<comment type="similarity">
    <text evidence="1 2">Belongs to the phD/YefM antitoxin family.</text>
</comment>
<dbReference type="Pfam" id="PF02604">
    <property type="entry name" value="PhdYeFM_antitox"/>
    <property type="match status" value="1"/>
</dbReference>
<dbReference type="NCBIfam" id="TIGR01552">
    <property type="entry name" value="phd_fam"/>
    <property type="match status" value="1"/>
</dbReference>
<keyword evidence="4" id="KW-1185">Reference proteome</keyword>
<evidence type="ECO:0000256" key="1">
    <source>
        <dbReference type="ARBA" id="ARBA00009981"/>
    </source>
</evidence>
<evidence type="ECO:0000313" key="4">
    <source>
        <dbReference type="Proteomes" id="UP000183223"/>
    </source>
</evidence>
<dbReference type="InterPro" id="IPR006442">
    <property type="entry name" value="Antitoxin_Phd/YefM"/>
</dbReference>
<accession>A0A1G5QC49</accession>
<dbReference type="InterPro" id="IPR036165">
    <property type="entry name" value="YefM-like_sf"/>
</dbReference>
<sequence>MTGVSECSQQSSSLKDEGYSVAKGNLASIMDQAVQDGAPILITRQNGGDCVIISSSEYASLEETAYLLRSLANAKHLLKSLEQVSGGSLQERQSDK</sequence>
<gene>
    <name evidence="3" type="ORF">SAMN02982990_01375</name>
</gene>